<keyword evidence="1" id="KW-0812">Transmembrane</keyword>
<protein>
    <submittedName>
        <fullName evidence="2">Uncharacterized protein</fullName>
    </submittedName>
</protein>
<proteinExistence type="predicted"/>
<organism evidence="2 3">
    <name type="scientific">Echria macrotheca</name>
    <dbReference type="NCBI Taxonomy" id="438768"/>
    <lineage>
        <taxon>Eukaryota</taxon>
        <taxon>Fungi</taxon>
        <taxon>Dikarya</taxon>
        <taxon>Ascomycota</taxon>
        <taxon>Pezizomycotina</taxon>
        <taxon>Sordariomycetes</taxon>
        <taxon>Sordariomycetidae</taxon>
        <taxon>Sordariales</taxon>
        <taxon>Schizotheciaceae</taxon>
        <taxon>Echria</taxon>
    </lineage>
</organism>
<evidence type="ECO:0000313" key="2">
    <source>
        <dbReference type="EMBL" id="KAK1756480.1"/>
    </source>
</evidence>
<feature type="transmembrane region" description="Helical" evidence="1">
    <location>
        <begin position="67"/>
        <end position="85"/>
    </location>
</feature>
<dbReference type="EMBL" id="MU839832">
    <property type="protein sequence ID" value="KAK1756480.1"/>
    <property type="molecule type" value="Genomic_DNA"/>
</dbReference>
<name>A0AAJ0FCT9_9PEZI</name>
<keyword evidence="3" id="KW-1185">Reference proteome</keyword>
<sequence length="109" mass="11608">MAVTTAVTDLFASFYELFASIVNAAWTIVHSFIMGIAGLFTGVFTFFADIFKGLFDVVGGVGKFVTGNFVILGVIAAGAFAYFRFTEQGQMQARNLGAKSSAVANKKTN</sequence>
<feature type="transmembrane region" description="Helical" evidence="1">
    <location>
        <begin position="21"/>
        <end position="47"/>
    </location>
</feature>
<evidence type="ECO:0000313" key="3">
    <source>
        <dbReference type="Proteomes" id="UP001239445"/>
    </source>
</evidence>
<dbReference type="AlphaFoldDB" id="A0AAJ0FCT9"/>
<keyword evidence="1" id="KW-1133">Transmembrane helix</keyword>
<accession>A0AAJ0FCT9</accession>
<dbReference type="Proteomes" id="UP001239445">
    <property type="component" value="Unassembled WGS sequence"/>
</dbReference>
<comment type="caution">
    <text evidence="2">The sequence shown here is derived from an EMBL/GenBank/DDBJ whole genome shotgun (WGS) entry which is preliminary data.</text>
</comment>
<gene>
    <name evidence="2" type="ORF">QBC47DRAFT_380034</name>
</gene>
<keyword evidence="1" id="KW-0472">Membrane</keyword>
<reference evidence="2" key="1">
    <citation type="submission" date="2023-06" db="EMBL/GenBank/DDBJ databases">
        <title>Genome-scale phylogeny and comparative genomics of the fungal order Sordariales.</title>
        <authorList>
            <consortium name="Lawrence Berkeley National Laboratory"/>
            <person name="Hensen N."/>
            <person name="Bonometti L."/>
            <person name="Westerberg I."/>
            <person name="Brannstrom I.O."/>
            <person name="Guillou S."/>
            <person name="Cros-Aarteil S."/>
            <person name="Calhoun S."/>
            <person name="Haridas S."/>
            <person name="Kuo A."/>
            <person name="Mondo S."/>
            <person name="Pangilinan J."/>
            <person name="Riley R."/>
            <person name="Labutti K."/>
            <person name="Andreopoulos B."/>
            <person name="Lipzen A."/>
            <person name="Chen C."/>
            <person name="Yanf M."/>
            <person name="Daum C."/>
            <person name="Ng V."/>
            <person name="Clum A."/>
            <person name="Steindorff A."/>
            <person name="Ohm R."/>
            <person name="Martin F."/>
            <person name="Silar P."/>
            <person name="Natvig D."/>
            <person name="Lalanne C."/>
            <person name="Gautier V."/>
            <person name="Ament-Velasquez S.L."/>
            <person name="Kruys A."/>
            <person name="Hutchinson M.I."/>
            <person name="Powell A.J."/>
            <person name="Barry K."/>
            <person name="Miller A.N."/>
            <person name="Grigoriev I.V."/>
            <person name="Debuchy R."/>
            <person name="Gladieux P."/>
            <person name="Thoren M.H."/>
            <person name="Johannesson H."/>
        </authorList>
    </citation>
    <scope>NUCLEOTIDE SEQUENCE</scope>
    <source>
        <strain evidence="2">PSN4</strain>
    </source>
</reference>
<evidence type="ECO:0000256" key="1">
    <source>
        <dbReference type="SAM" id="Phobius"/>
    </source>
</evidence>